<evidence type="ECO:0000256" key="1">
    <source>
        <dbReference type="SAM" id="MobiDB-lite"/>
    </source>
</evidence>
<keyword evidence="3" id="KW-1185">Reference proteome</keyword>
<name>A0A162J8G6_9HYPO</name>
<feature type="compositionally biased region" description="Gly residues" evidence="1">
    <location>
        <begin position="157"/>
        <end position="168"/>
    </location>
</feature>
<feature type="region of interest" description="Disordered" evidence="1">
    <location>
        <begin position="153"/>
        <end position="223"/>
    </location>
</feature>
<organism evidence="2 3">
    <name type="scientific">Niveomyces insectorum RCEF 264</name>
    <dbReference type="NCBI Taxonomy" id="1081102"/>
    <lineage>
        <taxon>Eukaryota</taxon>
        <taxon>Fungi</taxon>
        <taxon>Dikarya</taxon>
        <taxon>Ascomycota</taxon>
        <taxon>Pezizomycotina</taxon>
        <taxon>Sordariomycetes</taxon>
        <taxon>Hypocreomycetidae</taxon>
        <taxon>Hypocreales</taxon>
        <taxon>Cordycipitaceae</taxon>
        <taxon>Niveomyces</taxon>
    </lineage>
</organism>
<accession>A0A162J8G6</accession>
<comment type="caution">
    <text evidence="2">The sequence shown here is derived from an EMBL/GenBank/DDBJ whole genome shotgun (WGS) entry which is preliminary data.</text>
</comment>
<evidence type="ECO:0000313" key="3">
    <source>
        <dbReference type="Proteomes" id="UP000076874"/>
    </source>
</evidence>
<feature type="compositionally biased region" description="Gly residues" evidence="1">
    <location>
        <begin position="297"/>
        <end position="306"/>
    </location>
</feature>
<feature type="compositionally biased region" description="Low complexity" evidence="1">
    <location>
        <begin position="307"/>
        <end position="327"/>
    </location>
</feature>
<dbReference type="AlphaFoldDB" id="A0A162J8G6"/>
<dbReference type="EMBL" id="AZHD01000003">
    <property type="protein sequence ID" value="OAA65282.1"/>
    <property type="molecule type" value="Genomic_DNA"/>
</dbReference>
<dbReference type="OrthoDB" id="5391950at2759"/>
<feature type="compositionally biased region" description="Acidic residues" evidence="1">
    <location>
        <begin position="191"/>
        <end position="208"/>
    </location>
</feature>
<reference evidence="2 3" key="1">
    <citation type="journal article" date="2016" name="Genome Biol. Evol.">
        <title>Divergent and convergent evolution of fungal pathogenicity.</title>
        <authorList>
            <person name="Shang Y."/>
            <person name="Xiao G."/>
            <person name="Zheng P."/>
            <person name="Cen K."/>
            <person name="Zhan S."/>
            <person name="Wang C."/>
        </authorList>
    </citation>
    <scope>NUCLEOTIDE SEQUENCE [LARGE SCALE GENOMIC DNA]</scope>
    <source>
        <strain evidence="2 3">RCEF 264</strain>
    </source>
</reference>
<feature type="compositionally biased region" description="Basic and acidic residues" evidence="1">
    <location>
        <begin position="280"/>
        <end position="289"/>
    </location>
</feature>
<protein>
    <submittedName>
        <fullName evidence="2">Uncharacterized protein</fullName>
    </submittedName>
</protein>
<evidence type="ECO:0000313" key="2">
    <source>
        <dbReference type="EMBL" id="OAA65282.1"/>
    </source>
</evidence>
<gene>
    <name evidence="2" type="ORF">SPI_02069</name>
</gene>
<feature type="compositionally biased region" description="Low complexity" evidence="1">
    <location>
        <begin position="1"/>
        <end position="19"/>
    </location>
</feature>
<feature type="region of interest" description="Disordered" evidence="1">
    <location>
        <begin position="240"/>
        <end position="357"/>
    </location>
</feature>
<dbReference type="Proteomes" id="UP000076874">
    <property type="component" value="Unassembled WGS sequence"/>
</dbReference>
<feature type="region of interest" description="Disordered" evidence="1">
    <location>
        <begin position="1"/>
        <end position="44"/>
    </location>
</feature>
<sequence>MAGLPSRPRSPVRRPTAATSPPPSASSTPKRKLHEITTDGGPAAPTAAVAAAAARTMTMHTTIPFHTAPTLAPHAAGHHFSFNALPSRGSNDINNNNNHNNPATDLTGGIELDGTPPWSLFIPVAAQTDSSGGANDVSSPRTRVAHRFQGLVLEDQSGGGGGGGGGDGELPPKRLKREGMEGDKSNGNGNENEDENENGDEDVDVDAQSDDRTAEPPAGGPRIVDALRASLTWQDDEITVYDPTDADDDGTGVNGIGFKPTPAVANARARMRRQQLAAYRRREAREARARRSRRRQGGGGSGGGYGENTAGTNAADTADVTAETSAANEPSEPGETNTASERNGADTHCSVATTNPPRVRRVHFLETGPITIHFLEPDPSPGLGSPAIVTS</sequence>
<proteinExistence type="predicted"/>
<feature type="compositionally biased region" description="Acidic residues" evidence="1">
    <location>
        <begin position="240"/>
        <end position="250"/>
    </location>
</feature>